<accession>A0A9N9C8H8</accession>
<organism evidence="1 2">
    <name type="scientific">Funneliformis mosseae</name>
    <name type="common">Endomycorrhizal fungus</name>
    <name type="synonym">Glomus mosseae</name>
    <dbReference type="NCBI Taxonomy" id="27381"/>
    <lineage>
        <taxon>Eukaryota</taxon>
        <taxon>Fungi</taxon>
        <taxon>Fungi incertae sedis</taxon>
        <taxon>Mucoromycota</taxon>
        <taxon>Glomeromycotina</taxon>
        <taxon>Glomeromycetes</taxon>
        <taxon>Glomerales</taxon>
        <taxon>Glomeraceae</taxon>
        <taxon>Funneliformis</taxon>
    </lineage>
</organism>
<gene>
    <name evidence="1" type="ORF">FMOSSE_LOCUS8435</name>
</gene>
<protein>
    <submittedName>
        <fullName evidence="1">12400_t:CDS:1</fullName>
    </submittedName>
</protein>
<dbReference type="EMBL" id="CAJVPP010002188">
    <property type="protein sequence ID" value="CAG8590944.1"/>
    <property type="molecule type" value="Genomic_DNA"/>
</dbReference>
<evidence type="ECO:0000313" key="1">
    <source>
        <dbReference type="EMBL" id="CAG8590944.1"/>
    </source>
</evidence>
<name>A0A9N9C8H8_FUNMO</name>
<dbReference type="AlphaFoldDB" id="A0A9N9C8H8"/>
<sequence>MAQLNRVEIHYARPFNSTKEAKSLSNFLWVNSRRMKSLPLNQVATGHNGITRKWPNLENYSQSIRNSIQGALLSSEDHASVTNTRDCLTVKMLRNVKKFKVSESTSAYHKFFKTTEASKWNFSKFISFLIDIDDDEAKPIFAEKIWQTSISKLSHNNSAENNCTAIQNALKSLKEFFSSKLIFQPKISLARHVSETSRILYSTAISGKRDRVFASYMMSEEPCPKVQKVDHDVQKDDLFSGPSKEHENDTEKGEIDFSIADALPPQNTSNSNSSTLGGSDALDLFSPIMTDVIQKEDSYFQELSLVEENLIIEKLTKSKNSIVRDENGIRLRQGKYAITFEKYSESIKDASTGYYVDLNKVKTTISQSPFVDQHSYLFVRDWPLRWAQQLYTAFLTCFQTPINPLNDADASEYAYKSQLINHFWEDVFFDVNCVIQMKTGEVENVDRRNQLGLARNPDDRRSNVGSCYHDAILIMKVGDKDIQVAFGEVVGNAFKHDDTKLYEDREKILKGKLKKLLPEKDPGLEDLETFGLLVYIDGIYLIDQFSGFTIPDTPLHLGNLPDIIHVMIMFKHRVMKLR</sequence>
<keyword evidence="2" id="KW-1185">Reference proteome</keyword>
<comment type="caution">
    <text evidence="1">The sequence shown here is derived from an EMBL/GenBank/DDBJ whole genome shotgun (WGS) entry which is preliminary data.</text>
</comment>
<dbReference type="Proteomes" id="UP000789375">
    <property type="component" value="Unassembled WGS sequence"/>
</dbReference>
<reference evidence="1" key="1">
    <citation type="submission" date="2021-06" db="EMBL/GenBank/DDBJ databases">
        <authorList>
            <person name="Kallberg Y."/>
            <person name="Tangrot J."/>
            <person name="Rosling A."/>
        </authorList>
    </citation>
    <scope>NUCLEOTIDE SEQUENCE</scope>
    <source>
        <strain evidence="1">87-6 pot B 2015</strain>
    </source>
</reference>
<evidence type="ECO:0000313" key="2">
    <source>
        <dbReference type="Proteomes" id="UP000789375"/>
    </source>
</evidence>
<proteinExistence type="predicted"/>